<keyword evidence="1" id="KW-0732">Signal</keyword>
<accession>A0A1B6DW17</accession>
<feature type="chain" id="PRO_5008581592" evidence="1">
    <location>
        <begin position="20"/>
        <end position="172"/>
    </location>
</feature>
<protein>
    <submittedName>
        <fullName evidence="2">Uncharacterized protein</fullName>
    </submittedName>
</protein>
<gene>
    <name evidence="2" type="ORF">g.119</name>
</gene>
<dbReference type="AlphaFoldDB" id="A0A1B6DW17"/>
<evidence type="ECO:0000313" key="2">
    <source>
        <dbReference type="EMBL" id="JAS29862.1"/>
    </source>
</evidence>
<feature type="signal peptide" evidence="1">
    <location>
        <begin position="1"/>
        <end position="19"/>
    </location>
</feature>
<name>A0A1B6DW17_9HEMI</name>
<organism evidence="2">
    <name type="scientific">Clastoptera arizonana</name>
    <name type="common">Arizona spittle bug</name>
    <dbReference type="NCBI Taxonomy" id="38151"/>
    <lineage>
        <taxon>Eukaryota</taxon>
        <taxon>Metazoa</taxon>
        <taxon>Ecdysozoa</taxon>
        <taxon>Arthropoda</taxon>
        <taxon>Hexapoda</taxon>
        <taxon>Insecta</taxon>
        <taxon>Pterygota</taxon>
        <taxon>Neoptera</taxon>
        <taxon>Paraneoptera</taxon>
        <taxon>Hemiptera</taxon>
        <taxon>Auchenorrhyncha</taxon>
        <taxon>Cercopoidea</taxon>
        <taxon>Clastopteridae</taxon>
        <taxon>Clastoptera</taxon>
    </lineage>
</organism>
<proteinExistence type="predicted"/>
<evidence type="ECO:0000256" key="1">
    <source>
        <dbReference type="SAM" id="SignalP"/>
    </source>
</evidence>
<reference evidence="2" key="1">
    <citation type="submission" date="2015-12" db="EMBL/GenBank/DDBJ databases">
        <title>De novo transcriptome assembly of four potential Pierce s Disease insect vectors from Arizona vineyards.</title>
        <authorList>
            <person name="Tassone E.E."/>
        </authorList>
    </citation>
    <scope>NUCLEOTIDE SEQUENCE</scope>
</reference>
<sequence length="172" mass="20027">MFNAVLSVFVVTSVWYVKAHMSSSLNTTNRINVGLLLGDYEKLWYEAFEITGEIQYECRSLKPMTKERFSQIRRKIENLKLEVIFSLLTLKSNNISSPDPHFTTVQGILVGMTELDNVYLRPPTDIVAIIHGVDAKVREMLEFYIRYDDNWALNLFPKYLIRSTLPPRTYQL</sequence>
<dbReference type="EMBL" id="GEDC01007436">
    <property type="protein sequence ID" value="JAS29862.1"/>
    <property type="molecule type" value="Transcribed_RNA"/>
</dbReference>